<dbReference type="Proteomes" id="UP000232688">
    <property type="component" value="Unassembled WGS sequence"/>
</dbReference>
<dbReference type="AlphaFoldDB" id="A0A2I1F955"/>
<dbReference type="EMBL" id="LLXH01001972">
    <property type="protein sequence ID" value="PKC56943.1"/>
    <property type="molecule type" value="Genomic_DNA"/>
</dbReference>
<name>A0A2I1F955_9GLOM</name>
<evidence type="ECO:0000313" key="1">
    <source>
        <dbReference type="EMBL" id="PKC56943.1"/>
    </source>
</evidence>
<accession>A0A2I1F955</accession>
<feature type="non-terminal residue" evidence="1">
    <location>
        <position position="1"/>
    </location>
</feature>
<dbReference type="Gene3D" id="3.30.420.10">
    <property type="entry name" value="Ribonuclease H-like superfamily/Ribonuclease H"/>
    <property type="match status" value="1"/>
</dbReference>
<protein>
    <submittedName>
        <fullName evidence="1">Uncharacterized protein</fullName>
    </submittedName>
</protein>
<proteinExistence type="predicted"/>
<dbReference type="OrthoDB" id="2416077at2759"/>
<reference evidence="1 2" key="2">
    <citation type="submission" date="2017-10" db="EMBL/GenBank/DDBJ databases">
        <title>Genome analyses suggest a sexual origin of heterokaryosis in a supposedly ancient asexual fungus.</title>
        <authorList>
            <person name="Corradi N."/>
            <person name="Sedzielewska K."/>
            <person name="Noel J."/>
            <person name="Charron P."/>
            <person name="Farinelli L."/>
            <person name="Marton T."/>
            <person name="Kruger M."/>
            <person name="Pelin A."/>
            <person name="Brachmann A."/>
            <person name="Corradi N."/>
        </authorList>
    </citation>
    <scope>NUCLEOTIDE SEQUENCE [LARGE SCALE GENOMIC DNA]</scope>
    <source>
        <strain evidence="1 2">A1</strain>
    </source>
</reference>
<dbReference type="InterPro" id="IPR036397">
    <property type="entry name" value="RNaseH_sf"/>
</dbReference>
<reference evidence="1 2" key="1">
    <citation type="submission" date="2017-10" db="EMBL/GenBank/DDBJ databases">
        <title>Extensive intraspecific genome diversity in a model arbuscular mycorrhizal fungus.</title>
        <authorList>
            <person name="Chen E.C.H."/>
            <person name="Morin E."/>
            <person name="Baudet D."/>
            <person name="Noel J."/>
            <person name="Ndikumana S."/>
            <person name="Charron P."/>
            <person name="St-Onge C."/>
            <person name="Giorgi J."/>
            <person name="Grigoriev I.V."/>
            <person name="Roux C."/>
            <person name="Martin F.M."/>
            <person name="Corradi N."/>
        </authorList>
    </citation>
    <scope>NUCLEOTIDE SEQUENCE [LARGE SCALE GENOMIC DNA]</scope>
    <source>
        <strain evidence="1 2">A1</strain>
    </source>
</reference>
<sequence length="61" mass="7480">GCFTSCDIGYLYRIDRDLDANIYRQILDEDFMKTLQYYELNISDIVFQQDNDLNETYRYIY</sequence>
<dbReference type="GO" id="GO:0003676">
    <property type="term" value="F:nucleic acid binding"/>
    <property type="evidence" value="ECO:0007669"/>
    <property type="project" value="InterPro"/>
</dbReference>
<evidence type="ECO:0000313" key="2">
    <source>
        <dbReference type="Proteomes" id="UP000232688"/>
    </source>
</evidence>
<comment type="caution">
    <text evidence="1">The sequence shown here is derived from an EMBL/GenBank/DDBJ whole genome shotgun (WGS) entry which is preliminary data.</text>
</comment>
<gene>
    <name evidence="1" type="ORF">RhiirA1_353390</name>
</gene>
<dbReference type="VEuPathDB" id="FungiDB:RhiirA1_353390"/>
<organism evidence="1 2">
    <name type="scientific">Rhizophagus irregularis</name>
    <dbReference type="NCBI Taxonomy" id="588596"/>
    <lineage>
        <taxon>Eukaryota</taxon>
        <taxon>Fungi</taxon>
        <taxon>Fungi incertae sedis</taxon>
        <taxon>Mucoromycota</taxon>
        <taxon>Glomeromycotina</taxon>
        <taxon>Glomeromycetes</taxon>
        <taxon>Glomerales</taxon>
        <taxon>Glomeraceae</taxon>
        <taxon>Rhizophagus</taxon>
    </lineage>
</organism>